<evidence type="ECO:0000256" key="3">
    <source>
        <dbReference type="ARBA" id="ARBA00023125"/>
    </source>
</evidence>
<keyword evidence="3" id="KW-0238">DNA-binding</keyword>
<dbReference type="AlphaFoldDB" id="A0A1E5GWA4"/>
<organism evidence="6 7">
    <name type="scientific">Enterococcus termitis</name>
    <dbReference type="NCBI Taxonomy" id="332950"/>
    <lineage>
        <taxon>Bacteria</taxon>
        <taxon>Bacillati</taxon>
        <taxon>Bacillota</taxon>
        <taxon>Bacilli</taxon>
        <taxon>Lactobacillales</taxon>
        <taxon>Enterococcaceae</taxon>
        <taxon>Enterococcus</taxon>
    </lineage>
</organism>
<accession>A0A1E5GWA4</accession>
<evidence type="ECO:0000313" key="7">
    <source>
        <dbReference type="Proteomes" id="UP000095094"/>
    </source>
</evidence>
<dbReference type="InterPro" id="IPR005119">
    <property type="entry name" value="LysR_subst-bd"/>
</dbReference>
<name>A0A1E5GWA4_9ENTE</name>
<evidence type="ECO:0000256" key="2">
    <source>
        <dbReference type="ARBA" id="ARBA00023015"/>
    </source>
</evidence>
<dbReference type="RefSeq" id="WP_069662988.1">
    <property type="nucleotide sequence ID" value="NZ_JBHUJJ010000001.1"/>
</dbReference>
<keyword evidence="4" id="KW-0804">Transcription</keyword>
<dbReference type="SUPFAM" id="SSF46785">
    <property type="entry name" value="Winged helix' DNA-binding domain"/>
    <property type="match status" value="1"/>
</dbReference>
<dbReference type="Pfam" id="PF00126">
    <property type="entry name" value="HTH_1"/>
    <property type="match status" value="1"/>
</dbReference>
<dbReference type="InterPro" id="IPR036390">
    <property type="entry name" value="WH_DNA-bd_sf"/>
</dbReference>
<dbReference type="OrthoDB" id="9803735at2"/>
<dbReference type="InterPro" id="IPR000847">
    <property type="entry name" value="LysR_HTH_N"/>
</dbReference>
<comment type="similarity">
    <text evidence="1">Belongs to the LysR transcriptional regulatory family.</text>
</comment>
<evidence type="ECO:0000256" key="4">
    <source>
        <dbReference type="ARBA" id="ARBA00023163"/>
    </source>
</evidence>
<dbReference type="Gene3D" id="1.10.10.10">
    <property type="entry name" value="Winged helix-like DNA-binding domain superfamily/Winged helix DNA-binding domain"/>
    <property type="match status" value="1"/>
</dbReference>
<evidence type="ECO:0000313" key="6">
    <source>
        <dbReference type="EMBL" id="OEG16590.1"/>
    </source>
</evidence>
<dbReference type="InterPro" id="IPR036388">
    <property type="entry name" value="WH-like_DNA-bd_sf"/>
</dbReference>
<dbReference type="PANTHER" id="PTHR30126:SF93">
    <property type="entry name" value="HTH LYSR-TYPE DOMAIN-CONTAINING PROTEIN"/>
    <property type="match status" value="1"/>
</dbReference>
<dbReference type="CDD" id="cd05466">
    <property type="entry name" value="PBP2_LTTR_substrate"/>
    <property type="match status" value="1"/>
</dbReference>
<dbReference type="Gene3D" id="3.40.190.290">
    <property type="match status" value="1"/>
</dbReference>
<dbReference type="Proteomes" id="UP000095094">
    <property type="component" value="Unassembled WGS sequence"/>
</dbReference>
<feature type="domain" description="HTH lysR-type" evidence="5">
    <location>
        <begin position="1"/>
        <end position="58"/>
    </location>
</feature>
<dbReference type="GO" id="GO:0000976">
    <property type="term" value="F:transcription cis-regulatory region binding"/>
    <property type="evidence" value="ECO:0007669"/>
    <property type="project" value="TreeGrafter"/>
</dbReference>
<dbReference type="Pfam" id="PF03466">
    <property type="entry name" value="LysR_substrate"/>
    <property type="match status" value="1"/>
</dbReference>
<reference evidence="7" key="1">
    <citation type="submission" date="2016-09" db="EMBL/GenBank/DDBJ databases">
        <authorList>
            <person name="Gulvik C.A."/>
        </authorList>
    </citation>
    <scope>NUCLEOTIDE SEQUENCE [LARGE SCALE GENOMIC DNA]</scope>
    <source>
        <strain evidence="7">LMG 8895</strain>
    </source>
</reference>
<dbReference type="FunFam" id="1.10.10.10:FF:000001">
    <property type="entry name" value="LysR family transcriptional regulator"/>
    <property type="match status" value="1"/>
</dbReference>
<evidence type="ECO:0000256" key="1">
    <source>
        <dbReference type="ARBA" id="ARBA00009437"/>
    </source>
</evidence>
<sequence>MEINDLKIFYEVARLHSTSKAADQLNYVQSNVSKRVAHLEKQLKRTLFHRTNKGMTLTADGVQFLAHVNCILAEVSKMEAAFSIEKESVHLGSTQTLAKNYLQDYYFTKDFSIFIQSIQELTLKLKEGSLDVMIVNTAVNDSELKELHHWHESIAWTTAIENQETLLNNTILISRDPMCPYRKATLDYLADHQITTEAVIEVDTLDIMLSMLESNKTVALLPQKTIAAHEKLRSLTAPPFSQVSIYAYGLKSATSFDFLKNLHIE</sequence>
<gene>
    <name evidence="6" type="ORF">BCR25_03030</name>
</gene>
<comment type="caution">
    <text evidence="6">The sequence shown here is derived from an EMBL/GenBank/DDBJ whole genome shotgun (WGS) entry which is preliminary data.</text>
</comment>
<keyword evidence="7" id="KW-1185">Reference proteome</keyword>
<keyword evidence="2" id="KW-0805">Transcription regulation</keyword>
<dbReference type="PROSITE" id="PS50931">
    <property type="entry name" value="HTH_LYSR"/>
    <property type="match status" value="1"/>
</dbReference>
<dbReference type="PANTHER" id="PTHR30126">
    <property type="entry name" value="HTH-TYPE TRANSCRIPTIONAL REGULATOR"/>
    <property type="match status" value="1"/>
</dbReference>
<dbReference type="GO" id="GO:0003700">
    <property type="term" value="F:DNA-binding transcription factor activity"/>
    <property type="evidence" value="ECO:0007669"/>
    <property type="project" value="InterPro"/>
</dbReference>
<dbReference type="SUPFAM" id="SSF53850">
    <property type="entry name" value="Periplasmic binding protein-like II"/>
    <property type="match status" value="1"/>
</dbReference>
<proteinExistence type="inferred from homology"/>
<dbReference type="EMBL" id="MIJY01000012">
    <property type="protein sequence ID" value="OEG16590.1"/>
    <property type="molecule type" value="Genomic_DNA"/>
</dbReference>
<evidence type="ECO:0000259" key="5">
    <source>
        <dbReference type="PROSITE" id="PS50931"/>
    </source>
</evidence>
<protein>
    <recommendedName>
        <fullName evidence="5">HTH lysR-type domain-containing protein</fullName>
    </recommendedName>
</protein>